<gene>
    <name evidence="1" type="ORF">CL176_04895</name>
</gene>
<protein>
    <submittedName>
        <fullName evidence="1">Uncharacterized protein</fullName>
    </submittedName>
</protein>
<dbReference type="AlphaFoldDB" id="A0A347WJY4"/>
<sequence>MIVVRLISGLANTAFYFKVMDMASYAEQLEGKYTFYQARLEGYEELYFTPKGTDSQAIDQLGLNYDAVEALTGAQALHFIIPCFFYGNIEESIFTLNLPKEEVQTVLAKLYQACLQAYQANIEEYAQALDFQLSEQAYLALQASYETSLKVVYVKKAKQRYYQIYQDDEKLSTFLAEESESRVLDFSQMIEVLVTYLMELTATPLYFSDEAGQAIYTKFVNDLLTQFLSLPERYAYQYLTEERGLLSFAWEHYGAELTKLCDSLQAYVIMVHQPESNTIVESVFLQDARHNVLDFFQEVSHLTLVPGSFVRQYPSPKPLLGFLLHLVYQELYEADGRGSIQKHLGISQSKFDSGSQLMQLLQEAVQGYVGHN</sequence>
<accession>A0A347WJY4</accession>
<evidence type="ECO:0000313" key="2">
    <source>
        <dbReference type="Proteomes" id="UP000263232"/>
    </source>
</evidence>
<organism evidence="1 2">
    <name type="scientific">Suicoccus acidiformans</name>
    <dbReference type="NCBI Taxonomy" id="2036206"/>
    <lineage>
        <taxon>Bacteria</taxon>
        <taxon>Bacillati</taxon>
        <taxon>Bacillota</taxon>
        <taxon>Bacilli</taxon>
        <taxon>Lactobacillales</taxon>
        <taxon>Aerococcaceae</taxon>
        <taxon>Suicoccus</taxon>
    </lineage>
</organism>
<dbReference type="Proteomes" id="UP000263232">
    <property type="component" value="Chromosome"/>
</dbReference>
<name>A0A347WJY4_9LACT</name>
<reference evidence="1 2" key="1">
    <citation type="submission" date="2017-09" db="EMBL/GenBank/DDBJ databases">
        <title>Complete genome sequence of Oxytococcus suis strain ZY16052.</title>
        <authorList>
            <person name="Li F."/>
        </authorList>
    </citation>
    <scope>NUCLEOTIDE SEQUENCE [LARGE SCALE GENOMIC DNA]</scope>
    <source>
        <strain evidence="1 2">ZY16052</strain>
    </source>
</reference>
<proteinExistence type="predicted"/>
<dbReference type="EMBL" id="CP023434">
    <property type="protein sequence ID" value="AXY25391.1"/>
    <property type="molecule type" value="Genomic_DNA"/>
</dbReference>
<keyword evidence="2" id="KW-1185">Reference proteome</keyword>
<dbReference type="KEGG" id="abae:CL176_04895"/>
<evidence type="ECO:0000313" key="1">
    <source>
        <dbReference type="EMBL" id="AXY25391.1"/>
    </source>
</evidence>